<dbReference type="EMBL" id="KZ819351">
    <property type="protein sequence ID" value="PWN46233.1"/>
    <property type="molecule type" value="Genomic_DNA"/>
</dbReference>
<dbReference type="InterPro" id="IPR050587">
    <property type="entry name" value="GNT1/Glycosyltrans_8"/>
</dbReference>
<protein>
    <submittedName>
        <fullName evidence="3">Nucleotide-diphospho-sugar transferase</fullName>
    </submittedName>
</protein>
<evidence type="ECO:0000256" key="1">
    <source>
        <dbReference type="SAM" id="MobiDB-lite"/>
    </source>
</evidence>
<gene>
    <name evidence="3" type="ORF">IE81DRAFT_319109</name>
</gene>
<dbReference type="FunCoup" id="A0A316WER8">
    <property type="interactions" value="128"/>
</dbReference>
<reference evidence="3 4" key="1">
    <citation type="journal article" date="2018" name="Mol. Biol. Evol.">
        <title>Broad Genomic Sampling Reveals a Smut Pathogenic Ancestry of the Fungal Clade Ustilaginomycotina.</title>
        <authorList>
            <person name="Kijpornyongpan T."/>
            <person name="Mondo S.J."/>
            <person name="Barry K."/>
            <person name="Sandor L."/>
            <person name="Lee J."/>
            <person name="Lipzen A."/>
            <person name="Pangilinan J."/>
            <person name="LaButti K."/>
            <person name="Hainaut M."/>
            <person name="Henrissat B."/>
            <person name="Grigoriev I.V."/>
            <person name="Spatafora J.W."/>
            <person name="Aime M.C."/>
        </authorList>
    </citation>
    <scope>NUCLEOTIDE SEQUENCE [LARGE SCALE GENOMIC DNA]</scope>
    <source>
        <strain evidence="3 4">MCA 4658</strain>
    </source>
</reference>
<feature type="region of interest" description="Disordered" evidence="1">
    <location>
        <begin position="679"/>
        <end position="704"/>
    </location>
</feature>
<dbReference type="InterPro" id="IPR002495">
    <property type="entry name" value="Glyco_trans_8"/>
</dbReference>
<name>A0A316WER8_9BASI</name>
<organism evidence="3 4">
    <name type="scientific">Ceraceosorus guamensis</name>
    <dbReference type="NCBI Taxonomy" id="1522189"/>
    <lineage>
        <taxon>Eukaryota</taxon>
        <taxon>Fungi</taxon>
        <taxon>Dikarya</taxon>
        <taxon>Basidiomycota</taxon>
        <taxon>Ustilaginomycotina</taxon>
        <taxon>Exobasidiomycetes</taxon>
        <taxon>Ceraceosorales</taxon>
        <taxon>Ceraceosoraceae</taxon>
        <taxon>Ceraceosorus</taxon>
    </lineage>
</organism>
<dbReference type="Gene3D" id="3.90.550.10">
    <property type="entry name" value="Spore Coat Polysaccharide Biosynthesis Protein SpsA, Chain A"/>
    <property type="match status" value="1"/>
</dbReference>
<dbReference type="CDD" id="cd02537">
    <property type="entry name" value="GT8_Glycogenin"/>
    <property type="match status" value="1"/>
</dbReference>
<dbReference type="InterPro" id="IPR029058">
    <property type="entry name" value="AB_hydrolase_fold"/>
</dbReference>
<dbReference type="AlphaFoldDB" id="A0A316WER8"/>
<feature type="domain" description="Serine aminopeptidase S33" evidence="2">
    <location>
        <begin position="43"/>
        <end position="297"/>
    </location>
</feature>
<dbReference type="Pfam" id="PF12146">
    <property type="entry name" value="Hydrolase_4"/>
    <property type="match status" value="1"/>
</dbReference>
<dbReference type="GO" id="GO:0016757">
    <property type="term" value="F:glycosyltransferase activity"/>
    <property type="evidence" value="ECO:0007669"/>
    <property type="project" value="InterPro"/>
</dbReference>
<dbReference type="SUPFAM" id="SSF53474">
    <property type="entry name" value="alpha/beta-Hydrolases"/>
    <property type="match status" value="1"/>
</dbReference>
<keyword evidence="3" id="KW-0808">Transferase</keyword>
<dbReference type="Gene3D" id="3.40.50.1820">
    <property type="entry name" value="alpha/beta hydrolase"/>
    <property type="match status" value="1"/>
</dbReference>
<proteinExistence type="predicted"/>
<dbReference type="InParanoid" id="A0A316WER8"/>
<feature type="compositionally biased region" description="Polar residues" evidence="1">
    <location>
        <begin position="686"/>
        <end position="704"/>
    </location>
</feature>
<dbReference type="STRING" id="1522189.A0A316WER8"/>
<dbReference type="RefSeq" id="XP_025373393.1">
    <property type="nucleotide sequence ID" value="XM_025512624.1"/>
</dbReference>
<accession>A0A316WER8</accession>
<keyword evidence="4" id="KW-1185">Reference proteome</keyword>
<dbReference type="InterPro" id="IPR022742">
    <property type="entry name" value="Hydrolase_4"/>
</dbReference>
<dbReference type="Pfam" id="PF01501">
    <property type="entry name" value="Glyco_transf_8"/>
    <property type="match status" value="1"/>
</dbReference>
<dbReference type="PANTHER" id="PTHR11183">
    <property type="entry name" value="GLYCOGENIN SUBFAMILY MEMBER"/>
    <property type="match status" value="1"/>
</dbReference>
<dbReference type="Proteomes" id="UP000245783">
    <property type="component" value="Unassembled WGS sequence"/>
</dbReference>
<evidence type="ECO:0000313" key="3">
    <source>
        <dbReference type="EMBL" id="PWN46233.1"/>
    </source>
</evidence>
<evidence type="ECO:0000313" key="4">
    <source>
        <dbReference type="Proteomes" id="UP000245783"/>
    </source>
</evidence>
<dbReference type="InterPro" id="IPR029044">
    <property type="entry name" value="Nucleotide-diphossugar_trans"/>
</dbReference>
<dbReference type="OrthoDB" id="2014201at2759"/>
<dbReference type="SUPFAM" id="SSF53448">
    <property type="entry name" value="Nucleotide-diphospho-sugar transferases"/>
    <property type="match status" value="1"/>
</dbReference>
<dbReference type="GeneID" id="37034494"/>
<evidence type="ECO:0000259" key="2">
    <source>
        <dbReference type="Pfam" id="PF12146"/>
    </source>
</evidence>
<sequence length="704" mass="78549">MAATIPIADSVKPSVEEYRITSYDGLTLPARRFTPKVEAFSLPKAAVILLHGFIEHHDRYQHVGNFLASQGVQTLTFSQRGYGKQEIKKNYSNTSWPQLFQDIESIVVQERKALDEKHGEGRVPLFLYGHSMGGGLAFGFFARPETEEGAPKAETKKLIKGIVVSSPWLRLTHPPPSAFFWLAPRLLKAFPNVMWYAPVNPAELSHDPAVVAENKKDPLISGVVYVRAIAGPLLGGPRLVSEWYKNYPKDLPVLFAHGEADPVTSPKASRELYEKLDASDKDYKSWPGFFHEGHNEKGDDKVHFLQYNVDWILRHAGSPDDGAEKAGPTPGVAAAPVVMNSFEEDADEKKADGKACWATLMTGEKYLPGLVVFATSLLQTHKSRYPLVVYVTGKLSERARRVVSALGCKIVEVKDLRPTSTSTNLAYERFGDVWTKLRAFELTQYERVVMVDSDMLVRRNMDELMDLQLDDGKEIASSFACTCNPKKMPTYPADWVPANCGFTPQTHPSCLTSPLQVTADSLPTHRLLNSGLVVLKPSLDTMKDIEHMLGTDPRVLAWSFPDQDLLAALFESKWQVLPWTYNALKPLRYVHPRMWVDAEVRNVHYILDKPWQSTWQEVRSTDDATTHGWWLSAFRELDMVDGAGAGAGAGRGAEGGGVVIDPQDWQDLVRDNMKIGGEHEGMDDFLQSQNGNATNSPRSRFSNL</sequence>